<evidence type="ECO:0000313" key="1">
    <source>
        <dbReference type="EMBL" id="CAF1115879.1"/>
    </source>
</evidence>
<dbReference type="Proteomes" id="UP000663879">
    <property type="component" value="Unassembled WGS sequence"/>
</dbReference>
<dbReference type="OrthoDB" id="10513568at2759"/>
<dbReference type="AlphaFoldDB" id="A0A814Q5T9"/>
<comment type="caution">
    <text evidence="1">The sequence shown here is derived from an EMBL/GenBank/DDBJ whole genome shotgun (WGS) entry which is preliminary data.</text>
</comment>
<organism evidence="1 2">
    <name type="scientific">Brachionus calyciflorus</name>
    <dbReference type="NCBI Taxonomy" id="104777"/>
    <lineage>
        <taxon>Eukaryota</taxon>
        <taxon>Metazoa</taxon>
        <taxon>Spiralia</taxon>
        <taxon>Gnathifera</taxon>
        <taxon>Rotifera</taxon>
        <taxon>Eurotatoria</taxon>
        <taxon>Monogononta</taxon>
        <taxon>Pseudotrocha</taxon>
        <taxon>Ploima</taxon>
        <taxon>Brachionidae</taxon>
        <taxon>Brachionus</taxon>
    </lineage>
</organism>
<evidence type="ECO:0000313" key="2">
    <source>
        <dbReference type="Proteomes" id="UP000663879"/>
    </source>
</evidence>
<reference evidence="1" key="1">
    <citation type="submission" date="2021-02" db="EMBL/GenBank/DDBJ databases">
        <authorList>
            <person name="Nowell W R."/>
        </authorList>
    </citation>
    <scope>NUCLEOTIDE SEQUENCE</scope>
    <source>
        <strain evidence="1">Ploen Becks lab</strain>
    </source>
</reference>
<accession>A0A814Q5T9</accession>
<protein>
    <submittedName>
        <fullName evidence="1">Uncharacterized protein</fullName>
    </submittedName>
</protein>
<gene>
    <name evidence="1" type="ORF">OXX778_LOCUS21830</name>
</gene>
<dbReference type="EMBL" id="CAJNOC010008454">
    <property type="protein sequence ID" value="CAF1115879.1"/>
    <property type="molecule type" value="Genomic_DNA"/>
</dbReference>
<keyword evidence="2" id="KW-1185">Reference proteome</keyword>
<name>A0A814Q5T9_9BILA</name>
<sequence>MNISSPFITGANLEKYGVNEKKWIESGIFGEGLIFNKKIDFHRTVNKTFGLNMIYLKQFYKDLIESQMEVTFDIDKSGVVVSRGPPCVMAVDIDLQPHIIIE</sequence>
<proteinExistence type="predicted"/>